<organism evidence="2">
    <name type="scientific">marine sediment metagenome</name>
    <dbReference type="NCBI Taxonomy" id="412755"/>
    <lineage>
        <taxon>unclassified sequences</taxon>
        <taxon>metagenomes</taxon>
        <taxon>ecological metagenomes</taxon>
    </lineage>
</organism>
<dbReference type="AlphaFoldDB" id="A0A0F9SH08"/>
<name>A0A0F9SH08_9ZZZZ</name>
<gene>
    <name evidence="2" type="ORF">LCGC14_0852030</name>
</gene>
<protein>
    <recommendedName>
        <fullName evidence="1">DinB-like domain-containing protein</fullName>
    </recommendedName>
</protein>
<sequence length="168" mass="19668">MSDISKIFSDAINEQYGAAIAMLEQNLKSCPKEVWDDRTSGPPFWQVTYHVMWYLDWYLSDSRNTREGFKSKFGEEPSQDLNKAPKVTLTRNQLLDYLSDIKEKAKSRFEGLTSDELIQRSVFEWHGKSILSSILYNLRHLMLHIGALNLRLRRKGVKLENWVSNQRI</sequence>
<feature type="domain" description="DinB-like" evidence="1">
    <location>
        <begin position="17"/>
        <end position="146"/>
    </location>
</feature>
<comment type="caution">
    <text evidence="2">The sequence shown here is derived from an EMBL/GenBank/DDBJ whole genome shotgun (WGS) entry which is preliminary data.</text>
</comment>
<evidence type="ECO:0000259" key="1">
    <source>
        <dbReference type="Pfam" id="PF12867"/>
    </source>
</evidence>
<reference evidence="2" key="1">
    <citation type="journal article" date="2015" name="Nature">
        <title>Complex archaea that bridge the gap between prokaryotes and eukaryotes.</title>
        <authorList>
            <person name="Spang A."/>
            <person name="Saw J.H."/>
            <person name="Jorgensen S.L."/>
            <person name="Zaremba-Niedzwiedzka K."/>
            <person name="Martijn J."/>
            <person name="Lind A.E."/>
            <person name="van Eijk R."/>
            <person name="Schleper C."/>
            <person name="Guy L."/>
            <person name="Ettema T.J."/>
        </authorList>
    </citation>
    <scope>NUCLEOTIDE SEQUENCE</scope>
</reference>
<accession>A0A0F9SH08</accession>
<dbReference type="EMBL" id="LAZR01002544">
    <property type="protein sequence ID" value="KKN28658.1"/>
    <property type="molecule type" value="Genomic_DNA"/>
</dbReference>
<proteinExistence type="predicted"/>
<dbReference type="SUPFAM" id="SSF109854">
    <property type="entry name" value="DinB/YfiT-like putative metalloenzymes"/>
    <property type="match status" value="1"/>
</dbReference>
<dbReference type="Gene3D" id="1.20.120.450">
    <property type="entry name" value="dinb family like domain"/>
    <property type="match status" value="1"/>
</dbReference>
<evidence type="ECO:0000313" key="2">
    <source>
        <dbReference type="EMBL" id="KKN28658.1"/>
    </source>
</evidence>
<dbReference type="InterPro" id="IPR024775">
    <property type="entry name" value="DinB-like"/>
</dbReference>
<dbReference type="InterPro" id="IPR034660">
    <property type="entry name" value="DinB/YfiT-like"/>
</dbReference>
<dbReference type="Pfam" id="PF12867">
    <property type="entry name" value="DinB_2"/>
    <property type="match status" value="1"/>
</dbReference>